<dbReference type="Pfam" id="PF25244">
    <property type="entry name" value="PML_C"/>
    <property type="match status" value="1"/>
</dbReference>
<organism evidence="2 3">
    <name type="scientific">Microctonus aethiopoides</name>
    <dbReference type="NCBI Taxonomy" id="144406"/>
    <lineage>
        <taxon>Eukaryota</taxon>
        <taxon>Metazoa</taxon>
        <taxon>Ecdysozoa</taxon>
        <taxon>Arthropoda</taxon>
        <taxon>Hexapoda</taxon>
        <taxon>Insecta</taxon>
        <taxon>Pterygota</taxon>
        <taxon>Neoptera</taxon>
        <taxon>Endopterygota</taxon>
        <taxon>Hymenoptera</taxon>
        <taxon>Apocrita</taxon>
        <taxon>Ichneumonoidea</taxon>
        <taxon>Braconidae</taxon>
        <taxon>Euphorinae</taxon>
        <taxon>Microctonus</taxon>
    </lineage>
</organism>
<proteinExistence type="predicted"/>
<feature type="domain" description="PML C-terminal" evidence="1">
    <location>
        <begin position="110"/>
        <end position="169"/>
    </location>
</feature>
<dbReference type="EMBL" id="JAQQBS010001425">
    <property type="protein sequence ID" value="KAK0157296.1"/>
    <property type="molecule type" value="Genomic_DNA"/>
</dbReference>
<dbReference type="InterPro" id="IPR036397">
    <property type="entry name" value="RNaseH_sf"/>
</dbReference>
<sequence>MVAAKKVYMENHFQSVVLGIADTLPLIKKCTKLKGKGANKLESLANKFGIEASQVHDAVHDVRILEKISKKLNIVYDNIVESTLTWGEAIKKKNLSVKIKSLEMLKNCTSIGIRQKMILSDITYDMILEAYKEGGIKGLSILLGNDENRRIAVTKNSKCLQKISNYLKTKLGY</sequence>
<comment type="caution">
    <text evidence="2">The sequence shown here is derived from an EMBL/GenBank/DDBJ whole genome shotgun (WGS) entry which is preliminary data.</text>
</comment>
<evidence type="ECO:0000313" key="3">
    <source>
        <dbReference type="Proteomes" id="UP001168990"/>
    </source>
</evidence>
<dbReference type="InterPro" id="IPR057617">
    <property type="entry name" value="PML_C"/>
</dbReference>
<reference evidence="2" key="2">
    <citation type="submission" date="2023-03" db="EMBL/GenBank/DDBJ databases">
        <authorList>
            <person name="Inwood S.N."/>
            <person name="Skelly J.G."/>
            <person name="Guhlin J."/>
            <person name="Harrop T.W.R."/>
            <person name="Goldson S.G."/>
            <person name="Dearden P.K."/>
        </authorList>
    </citation>
    <scope>NUCLEOTIDE SEQUENCE</scope>
    <source>
        <strain evidence="2">Irish</strain>
        <tissue evidence="2">Whole body</tissue>
    </source>
</reference>
<evidence type="ECO:0000259" key="1">
    <source>
        <dbReference type="Pfam" id="PF25244"/>
    </source>
</evidence>
<dbReference type="GO" id="GO:0003676">
    <property type="term" value="F:nucleic acid binding"/>
    <property type="evidence" value="ECO:0007669"/>
    <property type="project" value="InterPro"/>
</dbReference>
<reference evidence="2" key="1">
    <citation type="journal article" date="2023" name="bioRxiv">
        <title>Scaffold-level genome assemblies of two parasitoid biocontrol wasps reveal the parthenogenesis mechanism and an associated novel virus.</title>
        <authorList>
            <person name="Inwood S."/>
            <person name="Skelly J."/>
            <person name="Guhlin J."/>
            <person name="Harrop T."/>
            <person name="Goldson S."/>
            <person name="Dearden P."/>
        </authorList>
    </citation>
    <scope>NUCLEOTIDE SEQUENCE</scope>
    <source>
        <strain evidence="2">Irish</strain>
        <tissue evidence="2">Whole body</tissue>
    </source>
</reference>
<evidence type="ECO:0000313" key="2">
    <source>
        <dbReference type="EMBL" id="KAK0157296.1"/>
    </source>
</evidence>
<gene>
    <name evidence="2" type="ORF">PV328_011054</name>
</gene>
<dbReference type="Proteomes" id="UP001168990">
    <property type="component" value="Unassembled WGS sequence"/>
</dbReference>
<dbReference type="Gene3D" id="3.30.420.10">
    <property type="entry name" value="Ribonuclease H-like superfamily/Ribonuclease H"/>
    <property type="match status" value="1"/>
</dbReference>
<keyword evidence="3" id="KW-1185">Reference proteome</keyword>
<dbReference type="InterPro" id="IPR012337">
    <property type="entry name" value="RNaseH-like_sf"/>
</dbReference>
<name>A0AA39C3L4_9HYME</name>
<protein>
    <recommendedName>
        <fullName evidence="1">PML C-terminal domain-containing protein</fullName>
    </recommendedName>
</protein>
<dbReference type="AlphaFoldDB" id="A0AA39C3L4"/>
<dbReference type="SUPFAM" id="SSF53098">
    <property type="entry name" value="Ribonuclease H-like"/>
    <property type="match status" value="1"/>
</dbReference>
<accession>A0AA39C3L4</accession>